<evidence type="ECO:0000256" key="3">
    <source>
        <dbReference type="ARBA" id="ARBA00022989"/>
    </source>
</evidence>
<dbReference type="Pfam" id="PF04893">
    <property type="entry name" value="Yip1"/>
    <property type="match status" value="1"/>
</dbReference>
<protein>
    <submittedName>
        <fullName evidence="7">Yip1 domain-containing protein</fullName>
    </submittedName>
</protein>
<feature type="transmembrane region" description="Helical" evidence="5">
    <location>
        <begin position="115"/>
        <end position="136"/>
    </location>
</feature>
<dbReference type="RefSeq" id="WP_073038310.1">
    <property type="nucleotide sequence ID" value="NZ_FQVB01000012.1"/>
</dbReference>
<accession>A0A1M4ZDJ7</accession>
<evidence type="ECO:0000256" key="2">
    <source>
        <dbReference type="ARBA" id="ARBA00022692"/>
    </source>
</evidence>
<dbReference type="OrthoDB" id="9812526at2"/>
<name>A0A1M4ZDJ7_9BACT</name>
<organism evidence="7 8">
    <name type="scientific">Desulfacinum infernum DSM 9756</name>
    <dbReference type="NCBI Taxonomy" id="1121391"/>
    <lineage>
        <taxon>Bacteria</taxon>
        <taxon>Pseudomonadati</taxon>
        <taxon>Thermodesulfobacteriota</taxon>
        <taxon>Syntrophobacteria</taxon>
        <taxon>Syntrophobacterales</taxon>
        <taxon>Syntrophobacteraceae</taxon>
        <taxon>Desulfacinum</taxon>
    </lineage>
</organism>
<feature type="transmembrane region" description="Helical" evidence="5">
    <location>
        <begin position="148"/>
        <end position="171"/>
    </location>
</feature>
<reference evidence="8" key="1">
    <citation type="submission" date="2016-11" db="EMBL/GenBank/DDBJ databases">
        <authorList>
            <person name="Varghese N."/>
            <person name="Submissions S."/>
        </authorList>
    </citation>
    <scope>NUCLEOTIDE SEQUENCE [LARGE SCALE GENOMIC DNA]</scope>
    <source>
        <strain evidence="8">DSM 9756</strain>
    </source>
</reference>
<evidence type="ECO:0000313" key="7">
    <source>
        <dbReference type="EMBL" id="SHF16035.1"/>
    </source>
</evidence>
<gene>
    <name evidence="7" type="ORF">SAMN02745206_01429</name>
</gene>
<proteinExistence type="predicted"/>
<evidence type="ECO:0000256" key="1">
    <source>
        <dbReference type="ARBA" id="ARBA00004141"/>
    </source>
</evidence>
<keyword evidence="8" id="KW-1185">Reference proteome</keyword>
<dbReference type="EMBL" id="FQVB01000012">
    <property type="protein sequence ID" value="SHF16035.1"/>
    <property type="molecule type" value="Genomic_DNA"/>
</dbReference>
<keyword evidence="2 5" id="KW-0812">Transmembrane</keyword>
<dbReference type="STRING" id="1121391.SAMN02745206_01429"/>
<keyword evidence="3 5" id="KW-1133">Transmembrane helix</keyword>
<dbReference type="Proteomes" id="UP000184076">
    <property type="component" value="Unassembled WGS sequence"/>
</dbReference>
<keyword evidence="4 5" id="KW-0472">Membrane</keyword>
<dbReference type="AlphaFoldDB" id="A0A1M4ZDJ7"/>
<evidence type="ECO:0000259" key="6">
    <source>
        <dbReference type="Pfam" id="PF04893"/>
    </source>
</evidence>
<comment type="subcellular location">
    <subcellularLocation>
        <location evidence="1">Membrane</location>
        <topology evidence="1">Multi-pass membrane protein</topology>
    </subcellularLocation>
</comment>
<dbReference type="InterPro" id="IPR006977">
    <property type="entry name" value="Yip1_dom"/>
</dbReference>
<evidence type="ECO:0000256" key="5">
    <source>
        <dbReference type="SAM" id="Phobius"/>
    </source>
</evidence>
<evidence type="ECO:0000256" key="4">
    <source>
        <dbReference type="ARBA" id="ARBA00023136"/>
    </source>
</evidence>
<feature type="transmembrane region" description="Helical" evidence="5">
    <location>
        <begin position="56"/>
        <end position="77"/>
    </location>
</feature>
<evidence type="ECO:0000313" key="8">
    <source>
        <dbReference type="Proteomes" id="UP000184076"/>
    </source>
</evidence>
<dbReference type="GO" id="GO:0016020">
    <property type="term" value="C:membrane"/>
    <property type="evidence" value="ECO:0007669"/>
    <property type="project" value="UniProtKB-SubCell"/>
</dbReference>
<sequence>MDGLIQRMIRAAKLDVSLYEEVEADRTATGQALTVVVLSSAAAGLGNMSQGGLQGLVLLTLIALAGWIVWASLTYLIGTKLLPEPQTRADLGELLRTIGFSSAPGLIRILGVLPFLRNIVFLAAGLWMLWAMVIAVRQALDYRSTWRAVGVCLIGWLVQTVLLAFFFSLVGHPPMMHQGGP</sequence>
<feature type="domain" description="Yip1" evidence="6">
    <location>
        <begin position="22"/>
        <end position="165"/>
    </location>
</feature>